<dbReference type="EMBL" id="GBRH01277226">
    <property type="protein sequence ID" value="JAD20669.1"/>
    <property type="molecule type" value="Transcribed_RNA"/>
</dbReference>
<proteinExistence type="predicted"/>
<accession>A0A0A8Y471</accession>
<dbReference type="AlphaFoldDB" id="A0A0A8Y471"/>
<organism evidence="1">
    <name type="scientific">Arundo donax</name>
    <name type="common">Giant reed</name>
    <name type="synonym">Donax arundinaceus</name>
    <dbReference type="NCBI Taxonomy" id="35708"/>
    <lineage>
        <taxon>Eukaryota</taxon>
        <taxon>Viridiplantae</taxon>
        <taxon>Streptophyta</taxon>
        <taxon>Embryophyta</taxon>
        <taxon>Tracheophyta</taxon>
        <taxon>Spermatophyta</taxon>
        <taxon>Magnoliopsida</taxon>
        <taxon>Liliopsida</taxon>
        <taxon>Poales</taxon>
        <taxon>Poaceae</taxon>
        <taxon>PACMAD clade</taxon>
        <taxon>Arundinoideae</taxon>
        <taxon>Arundineae</taxon>
        <taxon>Arundo</taxon>
    </lineage>
</organism>
<reference evidence="1" key="2">
    <citation type="journal article" date="2015" name="Data Brief">
        <title>Shoot transcriptome of the giant reed, Arundo donax.</title>
        <authorList>
            <person name="Barrero R.A."/>
            <person name="Guerrero F.D."/>
            <person name="Moolhuijzen P."/>
            <person name="Goolsby J.A."/>
            <person name="Tidwell J."/>
            <person name="Bellgard S.E."/>
            <person name="Bellgard M.I."/>
        </authorList>
    </citation>
    <scope>NUCLEOTIDE SEQUENCE</scope>
    <source>
        <tissue evidence="1">Shoot tissue taken approximately 20 cm above the soil surface</tissue>
    </source>
</reference>
<reference evidence="1" key="1">
    <citation type="submission" date="2014-09" db="EMBL/GenBank/DDBJ databases">
        <authorList>
            <person name="Magalhaes I.L.F."/>
            <person name="Oliveira U."/>
            <person name="Santos F.R."/>
            <person name="Vidigal T.H.D.A."/>
            <person name="Brescovit A.D."/>
            <person name="Santos A.J."/>
        </authorList>
    </citation>
    <scope>NUCLEOTIDE SEQUENCE</scope>
    <source>
        <tissue evidence="1">Shoot tissue taken approximately 20 cm above the soil surface</tissue>
    </source>
</reference>
<name>A0A0A8Y471_ARUDO</name>
<evidence type="ECO:0000313" key="1">
    <source>
        <dbReference type="EMBL" id="JAD20669.1"/>
    </source>
</evidence>
<protein>
    <submittedName>
        <fullName evidence="1">Uncharacterized protein</fullName>
    </submittedName>
</protein>
<sequence>MNTFSTIKAYNQLYFRNHFSRTLPMAK</sequence>